<gene>
    <name evidence="2" type="ORF">OsJ_18024</name>
</gene>
<name>B9FKG0_ORYSJ</name>
<dbReference type="EMBL" id="CM000142">
    <property type="protein sequence ID" value="EEE63214.1"/>
    <property type="molecule type" value="Genomic_DNA"/>
</dbReference>
<accession>B9FKG0</accession>
<evidence type="ECO:0000256" key="1">
    <source>
        <dbReference type="SAM" id="MobiDB-lite"/>
    </source>
</evidence>
<dbReference type="Proteomes" id="UP000007752">
    <property type="component" value="Chromosome 5"/>
</dbReference>
<proteinExistence type="predicted"/>
<feature type="compositionally biased region" description="Basic residues" evidence="1">
    <location>
        <begin position="57"/>
        <end position="66"/>
    </location>
</feature>
<sequence length="83" mass="8672">MDAAFESSFPAAVASKSLFPVAAASIQAATGGGPQSRAAIDFASAQGPRLKSRHWRRNTAAGRRRNTAAGGEERNTVAAQKRM</sequence>
<organism evidence="2">
    <name type="scientific">Oryza sativa subsp. japonica</name>
    <name type="common">Rice</name>
    <dbReference type="NCBI Taxonomy" id="39947"/>
    <lineage>
        <taxon>Eukaryota</taxon>
        <taxon>Viridiplantae</taxon>
        <taxon>Streptophyta</taxon>
        <taxon>Embryophyta</taxon>
        <taxon>Tracheophyta</taxon>
        <taxon>Spermatophyta</taxon>
        <taxon>Magnoliopsida</taxon>
        <taxon>Liliopsida</taxon>
        <taxon>Poales</taxon>
        <taxon>Poaceae</taxon>
        <taxon>BOP clade</taxon>
        <taxon>Oryzoideae</taxon>
        <taxon>Oryzeae</taxon>
        <taxon>Oryzinae</taxon>
        <taxon>Oryza</taxon>
        <taxon>Oryza sativa</taxon>
    </lineage>
</organism>
<reference evidence="2" key="2">
    <citation type="submission" date="2008-12" db="EMBL/GenBank/DDBJ databases">
        <title>Improved gene annotation of the rice (Oryza sativa) genomes.</title>
        <authorList>
            <person name="Wang J."/>
            <person name="Li R."/>
            <person name="Fan W."/>
            <person name="Huang Q."/>
            <person name="Zhang J."/>
            <person name="Zhou Y."/>
            <person name="Hu Y."/>
            <person name="Zi S."/>
            <person name="Li J."/>
            <person name="Ni P."/>
            <person name="Zheng H."/>
            <person name="Zhang Y."/>
            <person name="Zhao M."/>
            <person name="Hao Q."/>
            <person name="McDermott J."/>
            <person name="Samudrala R."/>
            <person name="Kristiansen K."/>
            <person name="Wong G.K.-S."/>
        </authorList>
    </citation>
    <scope>NUCLEOTIDE SEQUENCE</scope>
</reference>
<protein>
    <submittedName>
        <fullName evidence="2">Uncharacterized protein</fullName>
    </submittedName>
</protein>
<feature type="region of interest" description="Disordered" evidence="1">
    <location>
        <begin position="57"/>
        <end position="83"/>
    </location>
</feature>
<reference evidence="2" key="1">
    <citation type="journal article" date="2005" name="PLoS Biol.">
        <title>The genomes of Oryza sativa: a history of duplications.</title>
        <authorList>
            <person name="Yu J."/>
            <person name="Wang J."/>
            <person name="Lin W."/>
            <person name="Li S."/>
            <person name="Li H."/>
            <person name="Zhou J."/>
            <person name="Ni P."/>
            <person name="Dong W."/>
            <person name="Hu S."/>
            <person name="Zeng C."/>
            <person name="Zhang J."/>
            <person name="Zhang Y."/>
            <person name="Li R."/>
            <person name="Xu Z."/>
            <person name="Li S."/>
            <person name="Li X."/>
            <person name="Zheng H."/>
            <person name="Cong L."/>
            <person name="Lin L."/>
            <person name="Yin J."/>
            <person name="Geng J."/>
            <person name="Li G."/>
            <person name="Shi J."/>
            <person name="Liu J."/>
            <person name="Lv H."/>
            <person name="Li J."/>
            <person name="Wang J."/>
            <person name="Deng Y."/>
            <person name="Ran L."/>
            <person name="Shi X."/>
            <person name="Wang X."/>
            <person name="Wu Q."/>
            <person name="Li C."/>
            <person name="Ren X."/>
            <person name="Wang J."/>
            <person name="Wang X."/>
            <person name="Li D."/>
            <person name="Liu D."/>
            <person name="Zhang X."/>
            <person name="Ji Z."/>
            <person name="Zhao W."/>
            <person name="Sun Y."/>
            <person name="Zhang Z."/>
            <person name="Bao J."/>
            <person name="Han Y."/>
            <person name="Dong L."/>
            <person name="Ji J."/>
            <person name="Chen P."/>
            <person name="Wu S."/>
            <person name="Liu J."/>
            <person name="Xiao Y."/>
            <person name="Bu D."/>
            <person name="Tan J."/>
            <person name="Yang L."/>
            <person name="Ye C."/>
            <person name="Zhang J."/>
            <person name="Xu J."/>
            <person name="Zhou Y."/>
            <person name="Yu Y."/>
            <person name="Zhang B."/>
            <person name="Zhuang S."/>
            <person name="Wei H."/>
            <person name="Liu B."/>
            <person name="Lei M."/>
            <person name="Yu H."/>
            <person name="Li Y."/>
            <person name="Xu H."/>
            <person name="Wei S."/>
            <person name="He X."/>
            <person name="Fang L."/>
            <person name="Zhang Z."/>
            <person name="Zhang Y."/>
            <person name="Huang X."/>
            <person name="Su Z."/>
            <person name="Tong W."/>
            <person name="Li J."/>
            <person name="Tong Z."/>
            <person name="Li S."/>
            <person name="Ye J."/>
            <person name="Wang L."/>
            <person name="Fang L."/>
            <person name="Lei T."/>
            <person name="Chen C."/>
            <person name="Chen H."/>
            <person name="Xu Z."/>
            <person name="Li H."/>
            <person name="Huang H."/>
            <person name="Zhang F."/>
            <person name="Xu H."/>
            <person name="Li N."/>
            <person name="Zhao C."/>
            <person name="Li S."/>
            <person name="Dong L."/>
            <person name="Huang Y."/>
            <person name="Li L."/>
            <person name="Xi Y."/>
            <person name="Qi Q."/>
            <person name="Li W."/>
            <person name="Zhang B."/>
            <person name="Hu W."/>
            <person name="Zhang Y."/>
            <person name="Tian X."/>
            <person name="Jiao Y."/>
            <person name="Liang X."/>
            <person name="Jin J."/>
            <person name="Gao L."/>
            <person name="Zheng W."/>
            <person name="Hao B."/>
            <person name="Liu S."/>
            <person name="Wang W."/>
            <person name="Yuan L."/>
            <person name="Cao M."/>
            <person name="McDermott J."/>
            <person name="Samudrala R."/>
            <person name="Wang J."/>
            <person name="Wong G.K."/>
            <person name="Yang H."/>
        </authorList>
    </citation>
    <scope>NUCLEOTIDE SEQUENCE [LARGE SCALE GENOMIC DNA]</scope>
</reference>
<dbReference type="AlphaFoldDB" id="B9FKG0"/>
<evidence type="ECO:0000313" key="2">
    <source>
        <dbReference type="EMBL" id="EEE63214.1"/>
    </source>
</evidence>